<keyword evidence="3" id="KW-1185">Reference proteome</keyword>
<reference evidence="2" key="1">
    <citation type="submission" date="2020-08" db="EMBL/GenBank/DDBJ databases">
        <title>Multicomponent nature underlies the extraordinary mechanical properties of spider dragline silk.</title>
        <authorList>
            <person name="Kono N."/>
            <person name="Nakamura H."/>
            <person name="Mori M."/>
            <person name="Yoshida Y."/>
            <person name="Ohtoshi R."/>
            <person name="Malay A.D."/>
            <person name="Moran D.A.P."/>
            <person name="Tomita M."/>
            <person name="Numata K."/>
            <person name="Arakawa K."/>
        </authorList>
    </citation>
    <scope>NUCLEOTIDE SEQUENCE</scope>
</reference>
<feature type="region of interest" description="Disordered" evidence="1">
    <location>
        <begin position="1"/>
        <end position="36"/>
    </location>
</feature>
<organism evidence="2 3">
    <name type="scientific">Trichonephila inaurata madagascariensis</name>
    <dbReference type="NCBI Taxonomy" id="2747483"/>
    <lineage>
        <taxon>Eukaryota</taxon>
        <taxon>Metazoa</taxon>
        <taxon>Ecdysozoa</taxon>
        <taxon>Arthropoda</taxon>
        <taxon>Chelicerata</taxon>
        <taxon>Arachnida</taxon>
        <taxon>Araneae</taxon>
        <taxon>Araneomorphae</taxon>
        <taxon>Entelegynae</taxon>
        <taxon>Araneoidea</taxon>
        <taxon>Nephilidae</taxon>
        <taxon>Trichonephila</taxon>
        <taxon>Trichonephila inaurata</taxon>
    </lineage>
</organism>
<feature type="compositionally biased region" description="Basic and acidic residues" evidence="1">
    <location>
        <begin position="22"/>
        <end position="36"/>
    </location>
</feature>
<dbReference type="EMBL" id="BMAV01005623">
    <property type="protein sequence ID" value="GFY46801.1"/>
    <property type="molecule type" value="Genomic_DNA"/>
</dbReference>
<evidence type="ECO:0000313" key="2">
    <source>
        <dbReference type="EMBL" id="GFY46801.1"/>
    </source>
</evidence>
<dbReference type="Proteomes" id="UP000886998">
    <property type="component" value="Unassembled WGS sequence"/>
</dbReference>
<proteinExistence type="predicted"/>
<evidence type="ECO:0000313" key="3">
    <source>
        <dbReference type="Proteomes" id="UP000886998"/>
    </source>
</evidence>
<comment type="caution">
    <text evidence="2">The sequence shown here is derived from an EMBL/GenBank/DDBJ whole genome shotgun (WGS) entry which is preliminary data.</text>
</comment>
<feature type="compositionally biased region" description="Low complexity" evidence="1">
    <location>
        <begin position="1"/>
        <end position="15"/>
    </location>
</feature>
<gene>
    <name evidence="2" type="ORF">TNIN_408411</name>
</gene>
<protein>
    <submittedName>
        <fullName evidence="2">Uncharacterized protein</fullName>
    </submittedName>
</protein>
<dbReference type="AlphaFoldDB" id="A0A8X7BVR8"/>
<evidence type="ECO:0000256" key="1">
    <source>
        <dbReference type="SAM" id="MobiDB-lite"/>
    </source>
</evidence>
<name>A0A8X7BVR8_9ARAC</name>
<sequence>MDTSSESDSSSRSRSPLPPPPKLEELERNHEKACHSSDHLHFSMIVDKIIDDIEHLTPVPPRRKTCFRKERNCSGIKFGQTTKMQ</sequence>
<accession>A0A8X7BVR8</accession>